<gene>
    <name evidence="1" type="ORF">MU0053_002981</name>
</gene>
<evidence type="ECO:0000313" key="2">
    <source>
        <dbReference type="Proteomes" id="UP001190465"/>
    </source>
</evidence>
<name>A0ABM9LVV5_9MYCO</name>
<evidence type="ECO:0000313" key="1">
    <source>
        <dbReference type="EMBL" id="CAJ1505620.1"/>
    </source>
</evidence>
<protein>
    <recommendedName>
        <fullName evidence="3">ESX secretion-associated protein EspG</fullName>
    </recommendedName>
</protein>
<dbReference type="Proteomes" id="UP001190465">
    <property type="component" value="Chromosome"/>
</dbReference>
<dbReference type="RefSeq" id="WP_308478409.1">
    <property type="nucleotide sequence ID" value="NZ_OY726397.1"/>
</dbReference>
<evidence type="ECO:0008006" key="3">
    <source>
        <dbReference type="Google" id="ProtNLM"/>
    </source>
</evidence>
<accession>A0ABM9LVV5</accession>
<dbReference type="EMBL" id="OY726397">
    <property type="protein sequence ID" value="CAJ1505620.1"/>
    <property type="molecule type" value="Genomic_DNA"/>
</dbReference>
<reference evidence="1 2" key="1">
    <citation type="submission" date="2023-08" db="EMBL/GenBank/DDBJ databases">
        <authorList>
            <person name="Folkvardsen B D."/>
            <person name="Norman A."/>
        </authorList>
    </citation>
    <scope>NUCLEOTIDE SEQUENCE [LARGE SCALE GENOMIC DNA]</scope>
    <source>
        <strain evidence="1 2">Mu0053</strain>
    </source>
</reference>
<sequence>MTVLNDAQRRVLTFIQAANHGGYSPSPEEVIEWVERPDRLPGNVTRRVVKTPGIKMPDLGIKLTGTLMDGINRQMDELNVKLTMPVMPELQRFSGIWESQRVIEERDPGETVIEQVKRLHWVGPSATGAGLVLTGLGRALLRADTDQHTDADVVVLDGDDPLAWGSLVGTIADAGACLIVDPYLKPEQFLDVASFTGTTRVILRRPQRDYEKAAWQVYQTLPALDITIRFADPQLLHDRYIVGENRVYLLGCSLNGVGRKPTTLVPVAGLAADRIREMVEGWWEAAEPVGDPPSADEEEETE</sequence>
<keyword evidence="2" id="KW-1185">Reference proteome</keyword>
<proteinExistence type="predicted"/>
<organism evidence="1 2">
    <name type="scientific">[Mycobacterium] burgundiense</name>
    <dbReference type="NCBI Taxonomy" id="3064286"/>
    <lineage>
        <taxon>Bacteria</taxon>
        <taxon>Bacillati</taxon>
        <taxon>Actinomycetota</taxon>
        <taxon>Actinomycetes</taxon>
        <taxon>Mycobacteriales</taxon>
        <taxon>Mycobacteriaceae</taxon>
        <taxon>Mycolicibacterium</taxon>
    </lineage>
</organism>